<proteinExistence type="inferred from homology"/>
<comment type="caution">
    <text evidence="3">The sequence shown here is derived from an EMBL/GenBank/DDBJ whole genome shotgun (WGS) entry which is preliminary data.</text>
</comment>
<dbReference type="InterPro" id="IPR036514">
    <property type="entry name" value="SGNH_hydro_sf"/>
</dbReference>
<protein>
    <recommendedName>
        <fullName evidence="5">GDSL esterase/lipase</fullName>
    </recommendedName>
</protein>
<dbReference type="InterPro" id="IPR050592">
    <property type="entry name" value="GDSL_lipolytic_enzyme"/>
</dbReference>
<dbReference type="InterPro" id="IPR008265">
    <property type="entry name" value="Lipase_GDSL_AS"/>
</dbReference>
<name>A0ABR0TY67_REHGL</name>
<gene>
    <name evidence="3" type="ORF">DH2020_007437</name>
</gene>
<keyword evidence="4" id="KW-1185">Reference proteome</keyword>
<evidence type="ECO:0000256" key="2">
    <source>
        <dbReference type="ARBA" id="ARBA00022729"/>
    </source>
</evidence>
<evidence type="ECO:0008006" key="5">
    <source>
        <dbReference type="Google" id="ProtNLM"/>
    </source>
</evidence>
<dbReference type="InterPro" id="IPR001087">
    <property type="entry name" value="GDSL"/>
</dbReference>
<dbReference type="PANTHER" id="PTHR45642:SF139">
    <property type="entry name" value="SGNH HYDROLASE-TYPE ESTERASE DOMAIN-CONTAINING PROTEIN"/>
    <property type="match status" value="1"/>
</dbReference>
<evidence type="ECO:0000313" key="3">
    <source>
        <dbReference type="EMBL" id="KAK6115168.1"/>
    </source>
</evidence>
<sequence length="358" mass="40084">MQFLCLKLFQFFLCFTISLPFLACIVAAIINPPKNITIPAVIVFGDSIVDAGNNNNLQTIAKCNFYPYGIDFMGGKPTGRFSDGKVPSDLLAEELGIKAVLPAYLDPSLQDQDLLTGVNFASGASGYDPLTSKIASALSLTDQLELFREYITKLKKIAGDEKSSEILKESLIVLITGSNDITNTYFLTPFRQPHYDVPSYTELQVSYASSFVQDLFELGARRIGVFSLPPIGCLPFQRTLRGGFQRKCADEYNQVAQSFNEKLSHEMTSLNKRFPDAQLVYVDIYNPTLDIVNNPQKYGFKIADKGCCGTGFFEVGFLCKFACANVSEYVFWDSFHPTEKTYRLLVHQFLEQYLKSFI</sequence>
<evidence type="ECO:0000313" key="4">
    <source>
        <dbReference type="Proteomes" id="UP001318860"/>
    </source>
</evidence>
<comment type="similarity">
    <text evidence="1">Belongs to the 'GDSL' lipolytic enzyme family.</text>
</comment>
<reference evidence="3 4" key="1">
    <citation type="journal article" date="2021" name="Comput. Struct. Biotechnol. J.">
        <title>De novo genome assembly of the potent medicinal plant Rehmannia glutinosa using nanopore technology.</title>
        <authorList>
            <person name="Ma L."/>
            <person name="Dong C."/>
            <person name="Song C."/>
            <person name="Wang X."/>
            <person name="Zheng X."/>
            <person name="Niu Y."/>
            <person name="Chen S."/>
            <person name="Feng W."/>
        </authorList>
    </citation>
    <scope>NUCLEOTIDE SEQUENCE [LARGE SCALE GENOMIC DNA]</scope>
    <source>
        <strain evidence="3">DH-2019</strain>
    </source>
</reference>
<dbReference type="InterPro" id="IPR035669">
    <property type="entry name" value="SGNH_plant_lipase-like"/>
</dbReference>
<keyword evidence="2" id="KW-0732">Signal</keyword>
<dbReference type="PANTHER" id="PTHR45642">
    <property type="entry name" value="GDSL ESTERASE/LIPASE EXL3"/>
    <property type="match status" value="1"/>
</dbReference>
<organism evidence="3 4">
    <name type="scientific">Rehmannia glutinosa</name>
    <name type="common">Chinese foxglove</name>
    <dbReference type="NCBI Taxonomy" id="99300"/>
    <lineage>
        <taxon>Eukaryota</taxon>
        <taxon>Viridiplantae</taxon>
        <taxon>Streptophyta</taxon>
        <taxon>Embryophyta</taxon>
        <taxon>Tracheophyta</taxon>
        <taxon>Spermatophyta</taxon>
        <taxon>Magnoliopsida</taxon>
        <taxon>eudicotyledons</taxon>
        <taxon>Gunneridae</taxon>
        <taxon>Pentapetalae</taxon>
        <taxon>asterids</taxon>
        <taxon>lamiids</taxon>
        <taxon>Lamiales</taxon>
        <taxon>Orobanchaceae</taxon>
        <taxon>Rehmannieae</taxon>
        <taxon>Rehmannia</taxon>
    </lineage>
</organism>
<dbReference type="EMBL" id="JABTTQ020003506">
    <property type="protein sequence ID" value="KAK6115168.1"/>
    <property type="molecule type" value="Genomic_DNA"/>
</dbReference>
<dbReference type="Pfam" id="PF00657">
    <property type="entry name" value="Lipase_GDSL"/>
    <property type="match status" value="1"/>
</dbReference>
<dbReference type="Proteomes" id="UP001318860">
    <property type="component" value="Unassembled WGS sequence"/>
</dbReference>
<evidence type="ECO:0000256" key="1">
    <source>
        <dbReference type="ARBA" id="ARBA00008668"/>
    </source>
</evidence>
<accession>A0ABR0TY67</accession>
<dbReference type="Gene3D" id="3.40.50.1110">
    <property type="entry name" value="SGNH hydrolase"/>
    <property type="match status" value="1"/>
</dbReference>
<dbReference type="SUPFAM" id="SSF52266">
    <property type="entry name" value="SGNH hydrolase"/>
    <property type="match status" value="1"/>
</dbReference>
<dbReference type="CDD" id="cd01837">
    <property type="entry name" value="SGNH_plant_lipase_like"/>
    <property type="match status" value="1"/>
</dbReference>
<dbReference type="PROSITE" id="PS01098">
    <property type="entry name" value="LIPASE_GDSL_SER"/>
    <property type="match status" value="1"/>
</dbReference>